<reference evidence="2 3" key="1">
    <citation type="submission" date="2023-11" db="EMBL/GenBank/DDBJ databases">
        <authorList>
            <person name="Okamura Y."/>
        </authorList>
    </citation>
    <scope>NUCLEOTIDE SEQUENCE [LARGE SCALE GENOMIC DNA]</scope>
</reference>
<dbReference type="EMBL" id="CAVLEF010000081">
    <property type="protein sequence ID" value="CAK1550279.1"/>
    <property type="molecule type" value="Genomic_DNA"/>
</dbReference>
<name>A0AAV1JMY9_9NEOP</name>
<gene>
    <name evidence="2" type="ORF">LNINA_LOCUS9514</name>
</gene>
<proteinExistence type="predicted"/>
<comment type="caution">
    <text evidence="2">The sequence shown here is derived from an EMBL/GenBank/DDBJ whole genome shotgun (WGS) entry which is preliminary data.</text>
</comment>
<keyword evidence="3" id="KW-1185">Reference proteome</keyword>
<evidence type="ECO:0000313" key="2">
    <source>
        <dbReference type="EMBL" id="CAK1550279.1"/>
    </source>
</evidence>
<evidence type="ECO:0000256" key="1">
    <source>
        <dbReference type="SAM" id="MobiDB-lite"/>
    </source>
</evidence>
<protein>
    <submittedName>
        <fullName evidence="2">Uncharacterized protein</fullName>
    </submittedName>
</protein>
<evidence type="ECO:0000313" key="3">
    <source>
        <dbReference type="Proteomes" id="UP001497472"/>
    </source>
</evidence>
<organism evidence="2 3">
    <name type="scientific">Leptosia nina</name>
    <dbReference type="NCBI Taxonomy" id="320188"/>
    <lineage>
        <taxon>Eukaryota</taxon>
        <taxon>Metazoa</taxon>
        <taxon>Ecdysozoa</taxon>
        <taxon>Arthropoda</taxon>
        <taxon>Hexapoda</taxon>
        <taxon>Insecta</taxon>
        <taxon>Pterygota</taxon>
        <taxon>Neoptera</taxon>
        <taxon>Endopterygota</taxon>
        <taxon>Lepidoptera</taxon>
        <taxon>Glossata</taxon>
        <taxon>Ditrysia</taxon>
        <taxon>Papilionoidea</taxon>
        <taxon>Pieridae</taxon>
        <taxon>Pierinae</taxon>
        <taxon>Leptosia</taxon>
    </lineage>
</organism>
<dbReference type="AlphaFoldDB" id="A0AAV1JMY9"/>
<feature type="compositionally biased region" description="Polar residues" evidence="1">
    <location>
        <begin position="157"/>
        <end position="174"/>
    </location>
</feature>
<dbReference type="Proteomes" id="UP001497472">
    <property type="component" value="Unassembled WGS sequence"/>
</dbReference>
<feature type="region of interest" description="Disordered" evidence="1">
    <location>
        <begin position="154"/>
        <end position="179"/>
    </location>
</feature>
<accession>A0AAV1JMY9</accession>
<sequence>MSTTATRHVKSSNSANILMCKQWWKVCWMYGDQEKYYRQLYGRRKINTLNDINKGIFDTDAKRPGAHITELTDDFFKNHTTPDDKEWFGGEEPDYGFEYDQRRKPINLNDIHEITQSISLPHDDNDDIHRSIIGKRHTDRQTVSRTNKGVLNEKTDVSTSGRSMASLQRSSGTRETNKIKEVLQPVNENSLLDESVRRKCLRDTLQTTTLVSVTQQMVACCNE</sequence>